<evidence type="ECO:0000256" key="5">
    <source>
        <dbReference type="ARBA" id="ARBA00023136"/>
    </source>
</evidence>
<evidence type="ECO:0000256" key="1">
    <source>
        <dbReference type="ARBA" id="ARBA00004651"/>
    </source>
</evidence>
<feature type="transmembrane region" description="Helical" evidence="6">
    <location>
        <begin position="7"/>
        <end position="30"/>
    </location>
</feature>
<dbReference type="GO" id="GO:0050909">
    <property type="term" value="P:sensory perception of taste"/>
    <property type="evidence" value="ECO:0007669"/>
    <property type="project" value="InterPro"/>
</dbReference>
<evidence type="ECO:0000256" key="2">
    <source>
        <dbReference type="ARBA" id="ARBA00022475"/>
    </source>
</evidence>
<dbReference type="GO" id="GO:0005886">
    <property type="term" value="C:plasma membrane"/>
    <property type="evidence" value="ECO:0007669"/>
    <property type="project" value="UniProtKB-SubCell"/>
</dbReference>
<evidence type="ECO:0000313" key="7">
    <source>
        <dbReference type="EMBL" id="OXA53337.1"/>
    </source>
</evidence>
<evidence type="ECO:0000256" key="4">
    <source>
        <dbReference type="ARBA" id="ARBA00022989"/>
    </source>
</evidence>
<keyword evidence="3 6" id="KW-0812">Transmembrane</keyword>
<evidence type="ECO:0000256" key="3">
    <source>
        <dbReference type="ARBA" id="ARBA00022692"/>
    </source>
</evidence>
<accession>A0A226E8H9</accession>
<proteinExistence type="predicted"/>
<keyword evidence="2" id="KW-1003">Cell membrane</keyword>
<dbReference type="AlphaFoldDB" id="A0A226E8H9"/>
<protein>
    <submittedName>
        <fullName evidence="7">Uncharacterized protein</fullName>
    </submittedName>
</protein>
<evidence type="ECO:0000313" key="8">
    <source>
        <dbReference type="Proteomes" id="UP000198287"/>
    </source>
</evidence>
<organism evidence="7 8">
    <name type="scientific">Folsomia candida</name>
    <name type="common">Springtail</name>
    <dbReference type="NCBI Taxonomy" id="158441"/>
    <lineage>
        <taxon>Eukaryota</taxon>
        <taxon>Metazoa</taxon>
        <taxon>Ecdysozoa</taxon>
        <taxon>Arthropoda</taxon>
        <taxon>Hexapoda</taxon>
        <taxon>Collembola</taxon>
        <taxon>Entomobryomorpha</taxon>
        <taxon>Isotomoidea</taxon>
        <taxon>Isotomidae</taxon>
        <taxon>Proisotominae</taxon>
        <taxon>Folsomia</taxon>
    </lineage>
</organism>
<comment type="subcellular location">
    <subcellularLocation>
        <location evidence="1">Cell membrane</location>
        <topology evidence="1">Multi-pass membrane protein</topology>
    </subcellularLocation>
</comment>
<dbReference type="Pfam" id="PF08395">
    <property type="entry name" value="7tm_7"/>
    <property type="match status" value="1"/>
</dbReference>
<feature type="transmembrane region" description="Helical" evidence="6">
    <location>
        <begin position="79"/>
        <end position="100"/>
    </location>
</feature>
<dbReference type="Proteomes" id="UP000198287">
    <property type="component" value="Unassembled WGS sequence"/>
</dbReference>
<comment type="caution">
    <text evidence="7">The sequence shown here is derived from an EMBL/GenBank/DDBJ whole genome shotgun (WGS) entry which is preliminary data.</text>
</comment>
<feature type="transmembrane region" description="Helical" evidence="6">
    <location>
        <begin position="188"/>
        <end position="206"/>
    </location>
</feature>
<dbReference type="EMBL" id="LNIX01000005">
    <property type="protein sequence ID" value="OXA53337.1"/>
    <property type="molecule type" value="Genomic_DNA"/>
</dbReference>
<gene>
    <name evidence="7" type="ORF">Fcan01_11021</name>
</gene>
<evidence type="ECO:0000256" key="6">
    <source>
        <dbReference type="SAM" id="Phobius"/>
    </source>
</evidence>
<sequence>MVSRKDVVFVFGALFWLYFSYANVFLNGWITFFVKMYNVVVNGILDKIGNVNGLQVDEVSDAYDVLIELVTFFNESMGFRVLVEVTVNICWTLGCTYFGWVYWKIGEYGGTVTNLLAAYLAIHTLYIYGNEAENLEQSRMKLVTKLSQIKIHGLNDVESKKVVCLTQKVINCKLLISPGNFFTLNRSFVLSILSVLMTVLIVMAQFRDSDELNGGNKRIPGDWSGNDEMRTCDCCNSTSLLQ</sequence>
<keyword evidence="5 6" id="KW-0472">Membrane</keyword>
<keyword evidence="8" id="KW-1185">Reference proteome</keyword>
<dbReference type="InterPro" id="IPR013604">
    <property type="entry name" value="7TM_chemorcpt"/>
</dbReference>
<keyword evidence="4 6" id="KW-1133">Transmembrane helix</keyword>
<name>A0A226E8H9_FOLCA</name>
<reference evidence="7 8" key="1">
    <citation type="submission" date="2015-12" db="EMBL/GenBank/DDBJ databases">
        <title>The genome of Folsomia candida.</title>
        <authorList>
            <person name="Faddeeva A."/>
            <person name="Derks M.F."/>
            <person name="Anvar Y."/>
            <person name="Smit S."/>
            <person name="Van Straalen N."/>
            <person name="Roelofs D."/>
        </authorList>
    </citation>
    <scope>NUCLEOTIDE SEQUENCE [LARGE SCALE GENOMIC DNA]</scope>
    <source>
        <strain evidence="7 8">VU population</strain>
        <tissue evidence="7">Whole body</tissue>
    </source>
</reference>